<reference evidence="3" key="2">
    <citation type="journal article" date="2014" name="ISME J.">
        <title>Microbial stratification in low pH oxic and suboxic macroscopic growths along an acid mine drainage.</title>
        <authorList>
            <person name="Mendez-Garcia C."/>
            <person name="Mesa V."/>
            <person name="Sprenger R.R."/>
            <person name="Richter M."/>
            <person name="Diez M.S."/>
            <person name="Solano J."/>
            <person name="Bargiela R."/>
            <person name="Golyshina O.V."/>
            <person name="Manteca A."/>
            <person name="Ramos J.L."/>
            <person name="Gallego J.R."/>
            <person name="Llorente I."/>
            <person name="Martins Dos Santos V.A."/>
            <person name="Jensen O.N."/>
            <person name="Pelaez A.I."/>
            <person name="Sanchez J."/>
            <person name="Ferrer M."/>
        </authorList>
    </citation>
    <scope>NUCLEOTIDE SEQUENCE</scope>
</reference>
<dbReference type="Pfam" id="PF01343">
    <property type="entry name" value="Peptidase_S49"/>
    <property type="match status" value="1"/>
</dbReference>
<dbReference type="GO" id="GO:0006508">
    <property type="term" value="P:proteolysis"/>
    <property type="evidence" value="ECO:0007669"/>
    <property type="project" value="InterPro"/>
</dbReference>
<reference evidence="3" key="1">
    <citation type="submission" date="2013-08" db="EMBL/GenBank/DDBJ databases">
        <authorList>
            <person name="Mendez C."/>
            <person name="Richter M."/>
            <person name="Ferrer M."/>
            <person name="Sanchez J."/>
        </authorList>
    </citation>
    <scope>NUCLEOTIDE SEQUENCE</scope>
</reference>
<evidence type="ECO:0000259" key="2">
    <source>
        <dbReference type="Pfam" id="PF01343"/>
    </source>
</evidence>
<dbReference type="InterPro" id="IPR029045">
    <property type="entry name" value="ClpP/crotonase-like_dom_sf"/>
</dbReference>
<protein>
    <submittedName>
        <fullName evidence="3">Signal peptide peptidase SppA, 36K type</fullName>
    </submittedName>
</protein>
<dbReference type="InterPro" id="IPR002142">
    <property type="entry name" value="Peptidase_S49"/>
</dbReference>
<comment type="caution">
    <text evidence="3">The sequence shown here is derived from an EMBL/GenBank/DDBJ whole genome shotgun (WGS) entry which is preliminary data.</text>
</comment>
<evidence type="ECO:0000256" key="1">
    <source>
        <dbReference type="ARBA" id="ARBA00008683"/>
    </source>
</evidence>
<gene>
    <name evidence="3" type="ORF">B1A_20424</name>
</gene>
<dbReference type="EMBL" id="AUZX01015071">
    <property type="protein sequence ID" value="EQD29973.1"/>
    <property type="molecule type" value="Genomic_DNA"/>
</dbReference>
<accession>T0YA13</accession>
<dbReference type="SUPFAM" id="SSF52096">
    <property type="entry name" value="ClpP/crotonase"/>
    <property type="match status" value="1"/>
</dbReference>
<dbReference type="Gene3D" id="3.90.226.10">
    <property type="entry name" value="2-enoyl-CoA Hydratase, Chain A, domain 1"/>
    <property type="match status" value="1"/>
</dbReference>
<name>T0YA13_9ZZZZ</name>
<evidence type="ECO:0000313" key="3">
    <source>
        <dbReference type="EMBL" id="EQD29973.1"/>
    </source>
</evidence>
<dbReference type="PANTHER" id="PTHR42987:SF7">
    <property type="entry name" value="SIGNAL PEPTIDE PEPTIDASE SPPA-RELATED"/>
    <property type="match status" value="1"/>
</dbReference>
<proteinExistence type="inferred from homology"/>
<organism evidence="3">
    <name type="scientific">mine drainage metagenome</name>
    <dbReference type="NCBI Taxonomy" id="410659"/>
    <lineage>
        <taxon>unclassified sequences</taxon>
        <taxon>metagenomes</taxon>
        <taxon>ecological metagenomes</taxon>
    </lineage>
</organism>
<dbReference type="GO" id="GO:0008233">
    <property type="term" value="F:peptidase activity"/>
    <property type="evidence" value="ECO:0007669"/>
    <property type="project" value="InterPro"/>
</dbReference>
<sequence length="163" mass="17879">MGEAEKCDAEGGRAEGCRLATRDLTPAEQAYFQGLIDNMHTQFIHDVAVGRRLPVQDIQTLATGQVWTGQQALGLHLIDQAGGFRVALLDTARAVGIKGEPEIVRPHEPHPGLVDLVLGADSKLAFRIRRSCSPCWRKAPDFIFCGNKLLRYRCANPATHPIL</sequence>
<dbReference type="PANTHER" id="PTHR42987">
    <property type="entry name" value="PEPTIDASE S49"/>
    <property type="match status" value="1"/>
</dbReference>
<feature type="domain" description="Peptidase S49" evidence="2">
    <location>
        <begin position="20"/>
        <end position="96"/>
    </location>
</feature>
<dbReference type="AlphaFoldDB" id="T0YA13"/>
<comment type="similarity">
    <text evidence="1">Belongs to the peptidase S49 family.</text>
</comment>